<accession>A0AAU8HYC3</accession>
<evidence type="ECO:0000313" key="1">
    <source>
        <dbReference type="EMBL" id="XCI77610.1"/>
    </source>
</evidence>
<gene>
    <name evidence="1" type="ORF">LDCGVIBL_CDS0252</name>
</gene>
<organism evidence="1">
    <name type="scientific">Rhizobium phage LG08</name>
    <dbReference type="NCBI Taxonomy" id="3129229"/>
    <lineage>
        <taxon>Viruses</taxon>
        <taxon>Duplodnaviria</taxon>
        <taxon>Heunggongvirae</taxon>
        <taxon>Uroviricota</taxon>
        <taxon>Caudoviricetes</taxon>
    </lineage>
</organism>
<dbReference type="EMBL" id="PP429226">
    <property type="protein sequence ID" value="XCI77610.1"/>
    <property type="molecule type" value="Genomic_DNA"/>
</dbReference>
<reference evidence="1" key="1">
    <citation type="submission" date="2024-03" db="EMBL/GenBank/DDBJ databases">
        <authorList>
            <person name="Chantapakul B."/>
            <person name="Wang S."/>
        </authorList>
    </citation>
    <scope>NUCLEOTIDE SEQUENCE</scope>
</reference>
<sequence>MIMTLSISFMIQWRIISEVSSTLTTYLLKGLLNLLTKGIKMDLKSARDHLEYMMENFEKYAENNRAVLKELDGVLEAFESREEGTNAYVVRMALDHKNSLRRDEADIAAIKTVLDFLNKLDEPVKSEFTSSI</sequence>
<protein>
    <submittedName>
        <fullName evidence="1">Uncharacterized protein</fullName>
    </submittedName>
</protein>
<name>A0AAU8HYC3_9CAUD</name>
<proteinExistence type="predicted"/>